<protein>
    <recommendedName>
        <fullName evidence="1">ATP-dependent DNA helicase</fullName>
        <ecNumber evidence="1">5.6.2.3</ecNumber>
    </recommendedName>
</protein>
<keyword evidence="1" id="KW-0347">Helicase</keyword>
<feature type="region of interest" description="Disordered" evidence="2">
    <location>
        <begin position="166"/>
        <end position="267"/>
    </location>
</feature>
<proteinExistence type="inferred from homology"/>
<dbReference type="SUPFAM" id="SSF52540">
    <property type="entry name" value="P-loop containing nucleoside triphosphate hydrolases"/>
    <property type="match status" value="2"/>
</dbReference>
<dbReference type="GO" id="GO:0006281">
    <property type="term" value="P:DNA repair"/>
    <property type="evidence" value="ECO:0007669"/>
    <property type="project" value="UniProtKB-KW"/>
</dbReference>
<evidence type="ECO:0000259" key="3">
    <source>
        <dbReference type="SMART" id="SM00382"/>
    </source>
</evidence>
<name>A0A8H5ZKG9_COCSA</name>
<dbReference type="Proteomes" id="UP000624244">
    <property type="component" value="Unassembled WGS sequence"/>
</dbReference>
<dbReference type="GO" id="GO:0005524">
    <property type="term" value="F:ATP binding"/>
    <property type="evidence" value="ECO:0007669"/>
    <property type="project" value="UniProtKB-KW"/>
</dbReference>
<dbReference type="GO" id="GO:0006310">
    <property type="term" value="P:DNA recombination"/>
    <property type="evidence" value="ECO:0007669"/>
    <property type="project" value="UniProtKB-KW"/>
</dbReference>
<comment type="cofactor">
    <cofactor evidence="1">
        <name>Mg(2+)</name>
        <dbReference type="ChEBI" id="CHEBI:18420"/>
    </cofactor>
</comment>
<dbReference type="GO" id="GO:0016787">
    <property type="term" value="F:hydrolase activity"/>
    <property type="evidence" value="ECO:0007669"/>
    <property type="project" value="UniProtKB-KW"/>
</dbReference>
<dbReference type="PANTHER" id="PTHR47642">
    <property type="entry name" value="ATP-DEPENDENT DNA HELICASE"/>
    <property type="match status" value="1"/>
</dbReference>
<organism evidence="4 5">
    <name type="scientific">Cochliobolus sativus</name>
    <name type="common">Common root rot and spot blotch fungus</name>
    <name type="synonym">Bipolaris sorokiniana</name>
    <dbReference type="NCBI Taxonomy" id="45130"/>
    <lineage>
        <taxon>Eukaryota</taxon>
        <taxon>Fungi</taxon>
        <taxon>Dikarya</taxon>
        <taxon>Ascomycota</taxon>
        <taxon>Pezizomycotina</taxon>
        <taxon>Dothideomycetes</taxon>
        <taxon>Pleosporomycetidae</taxon>
        <taxon>Pleosporales</taxon>
        <taxon>Pleosporineae</taxon>
        <taxon>Pleosporaceae</taxon>
        <taxon>Bipolaris</taxon>
    </lineage>
</organism>
<sequence length="1005" mass="112795">MGPSACPLNHHTAATQPQSIGDTLCIYSNSFLLWGYINPSLVAKSGIDPQLGLVLLLQPPFITTRHFLCLNNYSACSYSKNHSALLFVTFPVFFFPTVLHPESDEMDGNVRSGNTINPLDGDSAYCSLQYSQDPSYQQYSQDSWYMQYAQDPRYMQYAQYPGCMQSSSYTQSTPLRSNPSGDEHFAYNNHQRPPLNADTKDRPPKTPSQQGSRKRKFEEKNQPEHGKRAKQKKASDDFMPLKQKPGNASSHNKKQHGTQHNPFEIESSPEPEAKTLLKMKEPCLPPSGPRQDRGNTKHHTCKPDPTVNWPYYYAVAHGRVPGVYASSSSANEQVSGYSGGRQKKFTTQLDAWEFILANNSRVANNDYIGRAMQHLREMSNTSCRPVSAQNEPMTQQMLPPSAPVVDTPRCSYAMPTEPFVADLRPGKDGVPVSFQPSVSAEQQLVQSSQPQFAPVDAYVPEPEPQLSAEQRRVVDLVVKDRKNVFYTGSAGCGKSTILKAFVRELKAKGLRVQIVAPTNLAALNVGGQTTWAFAGWTPDSMKKPLDKLKQAAHGRDVWKRFDSTDVLVVDEISMVENLLFERLNEIIKAATGESGGGRPFGGKQVVVTGDFCQLAPVKPFIHCIGCGWELIHTETQGELMHHCENKDCRYDMWPDADKWAFRSQAWQDCNFEHVNLSEIHRQNDRKFISILQKIRRDGIIVPNHAKILLNHTSETENAIKIFSLRRDVDRINSENVARLPSGPRKYHCLDDFNWKQHHRDDQSLEKYTKPGLGDPRTLYQLKDHRYDAYTELKEGMRVVLQSNLRPQSGLVNGAQGTIIAFESFDLNRLPRKAKDQDDKEGALRGPHANYAQHQIKTFANDNRRQPWPIVLFDNGLKETIYADCAYSELGNEEVVGVNEQLEPDPSLLSRTQIPLIAGYAITVHKSQGMTLDRVIVNLRDAFEPSQIYVALSRARSLKGLSVVGLPQKDLGGTNKQVKEFLETYLDCRSGAKLGLPSSQVTSSQV</sequence>
<keyword evidence="1" id="KW-0227">DNA damage</keyword>
<dbReference type="SMART" id="SM00382">
    <property type="entry name" value="AAA"/>
    <property type="match status" value="1"/>
</dbReference>
<keyword evidence="1" id="KW-0234">DNA repair</keyword>
<dbReference type="PANTHER" id="PTHR47642:SF5">
    <property type="entry name" value="ATP-DEPENDENT DNA HELICASE"/>
    <property type="match status" value="1"/>
</dbReference>
<comment type="caution">
    <text evidence="4">The sequence shown here is derived from an EMBL/GenBank/DDBJ whole genome shotgun (WGS) entry which is preliminary data.</text>
</comment>
<feature type="domain" description="AAA+ ATPase" evidence="3">
    <location>
        <begin position="480"/>
        <end position="610"/>
    </location>
</feature>
<comment type="similarity">
    <text evidence="1">Belongs to the helicase family.</text>
</comment>
<accession>A0A8H5ZKG9</accession>
<dbReference type="CDD" id="cd18809">
    <property type="entry name" value="SF1_C_RecD"/>
    <property type="match status" value="1"/>
</dbReference>
<dbReference type="GO" id="GO:0043139">
    <property type="term" value="F:5'-3' DNA helicase activity"/>
    <property type="evidence" value="ECO:0007669"/>
    <property type="project" value="UniProtKB-EC"/>
</dbReference>
<dbReference type="EMBL" id="WNKQ01000006">
    <property type="protein sequence ID" value="KAF5850836.1"/>
    <property type="molecule type" value="Genomic_DNA"/>
</dbReference>
<dbReference type="Gene3D" id="3.40.50.300">
    <property type="entry name" value="P-loop containing nucleotide triphosphate hydrolases"/>
    <property type="match status" value="2"/>
</dbReference>
<dbReference type="EC" id="5.6.2.3" evidence="1"/>
<dbReference type="InterPro" id="IPR027417">
    <property type="entry name" value="P-loop_NTPase"/>
</dbReference>
<dbReference type="InterPro" id="IPR010285">
    <property type="entry name" value="DNA_helicase_pif1-like_DEAD"/>
</dbReference>
<feature type="compositionally biased region" description="Basic and acidic residues" evidence="2">
    <location>
        <begin position="216"/>
        <end position="226"/>
    </location>
</feature>
<feature type="region of interest" description="Disordered" evidence="2">
    <location>
        <begin position="280"/>
        <end position="301"/>
    </location>
</feature>
<dbReference type="Pfam" id="PF01693">
    <property type="entry name" value="Cauli_VI"/>
    <property type="match status" value="1"/>
</dbReference>
<comment type="catalytic activity">
    <reaction evidence="1">
        <text>ATP + H2O = ADP + phosphate + H(+)</text>
        <dbReference type="Rhea" id="RHEA:13065"/>
        <dbReference type="ChEBI" id="CHEBI:15377"/>
        <dbReference type="ChEBI" id="CHEBI:15378"/>
        <dbReference type="ChEBI" id="CHEBI:30616"/>
        <dbReference type="ChEBI" id="CHEBI:43474"/>
        <dbReference type="ChEBI" id="CHEBI:456216"/>
        <dbReference type="EC" id="5.6.2.3"/>
    </reaction>
</comment>
<gene>
    <name evidence="4" type="ORF">GGP41_010507</name>
</gene>
<dbReference type="Pfam" id="PF05970">
    <property type="entry name" value="PIF1"/>
    <property type="match status" value="1"/>
</dbReference>
<evidence type="ECO:0000256" key="2">
    <source>
        <dbReference type="SAM" id="MobiDB-lite"/>
    </source>
</evidence>
<evidence type="ECO:0000256" key="1">
    <source>
        <dbReference type="RuleBase" id="RU363044"/>
    </source>
</evidence>
<evidence type="ECO:0000313" key="4">
    <source>
        <dbReference type="EMBL" id="KAF5850836.1"/>
    </source>
</evidence>
<dbReference type="SUPFAM" id="SSF55658">
    <property type="entry name" value="L9 N-domain-like"/>
    <property type="match status" value="1"/>
</dbReference>
<keyword evidence="1" id="KW-0378">Hydrolase</keyword>
<dbReference type="InterPro" id="IPR003593">
    <property type="entry name" value="AAA+_ATPase"/>
</dbReference>
<dbReference type="Gene3D" id="3.40.970.10">
    <property type="entry name" value="Ribonuclease H1, N-terminal domain"/>
    <property type="match status" value="1"/>
</dbReference>
<keyword evidence="1" id="KW-0233">DNA recombination</keyword>
<dbReference type="GO" id="GO:0000723">
    <property type="term" value="P:telomere maintenance"/>
    <property type="evidence" value="ECO:0007669"/>
    <property type="project" value="InterPro"/>
</dbReference>
<dbReference type="InterPro" id="IPR051055">
    <property type="entry name" value="PIF1_helicase"/>
</dbReference>
<keyword evidence="1" id="KW-0067">ATP-binding</keyword>
<keyword evidence="1" id="KW-0547">Nucleotide-binding</keyword>
<dbReference type="InterPro" id="IPR011320">
    <property type="entry name" value="RNase_H1_N"/>
</dbReference>
<reference evidence="4" key="1">
    <citation type="submission" date="2019-11" db="EMBL/GenBank/DDBJ databases">
        <title>Bipolaris sorokiniana Genome sequencing.</title>
        <authorList>
            <person name="Wang H."/>
        </authorList>
    </citation>
    <scope>NUCLEOTIDE SEQUENCE</scope>
</reference>
<dbReference type="InterPro" id="IPR037056">
    <property type="entry name" value="RNase_H1_N_sf"/>
</dbReference>
<feature type="compositionally biased region" description="Polar residues" evidence="2">
    <location>
        <begin position="166"/>
        <end position="180"/>
    </location>
</feature>
<evidence type="ECO:0000313" key="5">
    <source>
        <dbReference type="Proteomes" id="UP000624244"/>
    </source>
</evidence>
<dbReference type="InterPro" id="IPR009027">
    <property type="entry name" value="Ribosomal_bL9/RNase_H1_N"/>
</dbReference>
<dbReference type="AlphaFoldDB" id="A0A8H5ZKG9"/>